<dbReference type="GO" id="GO:0046872">
    <property type="term" value="F:metal ion binding"/>
    <property type="evidence" value="ECO:0007669"/>
    <property type="project" value="UniProtKB-KW"/>
</dbReference>
<organism evidence="12 13">
    <name type="scientific">Microbacterium esteraromaticum</name>
    <dbReference type="NCBI Taxonomy" id="57043"/>
    <lineage>
        <taxon>Bacteria</taxon>
        <taxon>Bacillati</taxon>
        <taxon>Actinomycetota</taxon>
        <taxon>Actinomycetes</taxon>
        <taxon>Micrococcales</taxon>
        <taxon>Microbacteriaceae</taxon>
        <taxon>Microbacterium</taxon>
    </lineage>
</organism>
<dbReference type="EC" id="2.7.1.180" evidence="2"/>
<evidence type="ECO:0000256" key="3">
    <source>
        <dbReference type="ARBA" id="ARBA00016337"/>
    </source>
</evidence>
<keyword evidence="4" id="KW-0285">Flavoprotein</keyword>
<keyword evidence="5 12" id="KW-0808">Transferase</keyword>
<dbReference type="GO" id="GO:0016740">
    <property type="term" value="F:transferase activity"/>
    <property type="evidence" value="ECO:0007669"/>
    <property type="project" value="UniProtKB-KW"/>
</dbReference>
<proteinExistence type="predicted"/>
<reference evidence="12 13" key="1">
    <citation type="journal article" date="2020" name="Front. Microbiol.">
        <title>Design of Bacterial Strain-Specific qPCR Assays Using NGS Data and Publicly Available Resources and Its Application to Track Biocontrol Strains.</title>
        <authorList>
            <person name="Hernandez I."/>
            <person name="Sant C."/>
            <person name="Martinez R."/>
            <person name="Fernandez C."/>
        </authorList>
    </citation>
    <scope>NUCLEOTIDE SEQUENCE [LARGE SCALE GENOMIC DNA]</scope>
    <source>
        <strain evidence="12 13">B24</strain>
    </source>
</reference>
<protein>
    <recommendedName>
        <fullName evidence="3">FAD:protein FMN transferase</fullName>
        <ecNumber evidence="2">2.7.1.180</ecNumber>
    </recommendedName>
    <alternativeName>
        <fullName evidence="9">Flavin transferase</fullName>
    </alternativeName>
</protein>
<keyword evidence="8" id="KW-0460">Magnesium</keyword>
<evidence type="ECO:0000256" key="5">
    <source>
        <dbReference type="ARBA" id="ARBA00022679"/>
    </source>
</evidence>
<evidence type="ECO:0000256" key="7">
    <source>
        <dbReference type="ARBA" id="ARBA00022827"/>
    </source>
</evidence>
<dbReference type="EMBL" id="CP043732">
    <property type="protein sequence ID" value="QMU95872.1"/>
    <property type="molecule type" value="Genomic_DNA"/>
</dbReference>
<evidence type="ECO:0000256" key="1">
    <source>
        <dbReference type="ARBA" id="ARBA00001946"/>
    </source>
</evidence>
<dbReference type="PANTHER" id="PTHR30040:SF2">
    <property type="entry name" value="FAD:PROTEIN FMN TRANSFERASE"/>
    <property type="match status" value="1"/>
</dbReference>
<evidence type="ECO:0000256" key="4">
    <source>
        <dbReference type="ARBA" id="ARBA00022630"/>
    </source>
</evidence>
<comment type="cofactor">
    <cofactor evidence="1">
        <name>Mg(2+)</name>
        <dbReference type="ChEBI" id="CHEBI:18420"/>
    </cofactor>
</comment>
<keyword evidence="7" id="KW-0274">FAD</keyword>
<comment type="catalytic activity">
    <reaction evidence="10">
        <text>L-threonyl-[protein] + FAD = FMN-L-threonyl-[protein] + AMP + H(+)</text>
        <dbReference type="Rhea" id="RHEA:36847"/>
        <dbReference type="Rhea" id="RHEA-COMP:11060"/>
        <dbReference type="Rhea" id="RHEA-COMP:11061"/>
        <dbReference type="ChEBI" id="CHEBI:15378"/>
        <dbReference type="ChEBI" id="CHEBI:30013"/>
        <dbReference type="ChEBI" id="CHEBI:57692"/>
        <dbReference type="ChEBI" id="CHEBI:74257"/>
        <dbReference type="ChEBI" id="CHEBI:456215"/>
        <dbReference type="EC" id="2.7.1.180"/>
    </reaction>
</comment>
<dbReference type="InterPro" id="IPR003374">
    <property type="entry name" value="ApbE-like_sf"/>
</dbReference>
<dbReference type="Gene3D" id="3.10.520.10">
    <property type="entry name" value="ApbE-like domains"/>
    <property type="match status" value="1"/>
</dbReference>
<sequence length="317" mass="33256">MHAWRFDAIGTRWEVETSAPLGEGDRTRISSIVAAFDETWSRFRDDSIVSSLRSGGETATLDRDAAADAHAMLGAYRELADATDGAVNPLIGTGLESLGYDASLTLQPGSPRPAPGDWQRLLSLDADAIGLSAPAVIDVGAVGKGRLVDLICDALAHLPGRVTVDGSGDLRVRGGAARVALEHPYDPTSAIGVVEVADAALCASGITRRSWGDGLHHVLDGRTGLPVRTWAATWALADDAMHADAAATGLFFDGGAALADRWGVEWVRMSTDGRVERSEGFPGELFTVSASSSSAVGIGKEAPQSRLRRQAAENTEE</sequence>
<gene>
    <name evidence="12" type="ORF">FVO59_00620</name>
</gene>
<evidence type="ECO:0000313" key="12">
    <source>
        <dbReference type="EMBL" id="QMU95872.1"/>
    </source>
</evidence>
<evidence type="ECO:0000256" key="9">
    <source>
        <dbReference type="ARBA" id="ARBA00031306"/>
    </source>
</evidence>
<evidence type="ECO:0000256" key="11">
    <source>
        <dbReference type="SAM" id="MobiDB-lite"/>
    </source>
</evidence>
<name>A0A7D7WBL2_9MICO</name>
<evidence type="ECO:0000313" key="13">
    <source>
        <dbReference type="Proteomes" id="UP000515708"/>
    </source>
</evidence>
<dbReference type="Pfam" id="PF02424">
    <property type="entry name" value="ApbE"/>
    <property type="match status" value="1"/>
</dbReference>
<evidence type="ECO:0000256" key="8">
    <source>
        <dbReference type="ARBA" id="ARBA00022842"/>
    </source>
</evidence>
<feature type="region of interest" description="Disordered" evidence="11">
    <location>
        <begin position="293"/>
        <end position="317"/>
    </location>
</feature>
<dbReference type="SUPFAM" id="SSF143631">
    <property type="entry name" value="ApbE-like"/>
    <property type="match status" value="1"/>
</dbReference>
<dbReference type="PANTHER" id="PTHR30040">
    <property type="entry name" value="THIAMINE BIOSYNTHESIS LIPOPROTEIN APBE"/>
    <property type="match status" value="1"/>
</dbReference>
<dbReference type="Proteomes" id="UP000515708">
    <property type="component" value="Chromosome"/>
</dbReference>
<dbReference type="RefSeq" id="WP_182253664.1">
    <property type="nucleotide sequence ID" value="NZ_CP043732.1"/>
</dbReference>
<evidence type="ECO:0000256" key="6">
    <source>
        <dbReference type="ARBA" id="ARBA00022723"/>
    </source>
</evidence>
<dbReference type="AlphaFoldDB" id="A0A7D7WBL2"/>
<keyword evidence="6" id="KW-0479">Metal-binding</keyword>
<accession>A0A7D7WBL2</accession>
<evidence type="ECO:0000256" key="2">
    <source>
        <dbReference type="ARBA" id="ARBA00011955"/>
    </source>
</evidence>
<dbReference type="InterPro" id="IPR024932">
    <property type="entry name" value="ApbE"/>
</dbReference>
<evidence type="ECO:0000256" key="10">
    <source>
        <dbReference type="ARBA" id="ARBA00048540"/>
    </source>
</evidence>